<protein>
    <submittedName>
        <fullName evidence="1">Uncharacterized protein</fullName>
    </submittedName>
</protein>
<accession>D4DS36</accession>
<name>D4DS36_NEIEG</name>
<dbReference type="AlphaFoldDB" id="D4DS36"/>
<reference evidence="1 2" key="1">
    <citation type="submission" date="2010-02" db="EMBL/GenBank/DDBJ databases">
        <authorList>
            <person name="Weinstock G."/>
            <person name="Sodergren E."/>
            <person name="Clifton S."/>
            <person name="Fulton L."/>
            <person name="Fulton B."/>
            <person name="Courtney L."/>
            <person name="Fronick C."/>
            <person name="Harrison M."/>
            <person name="Strong C."/>
            <person name="Farmer C."/>
            <person name="Delahaunty K."/>
            <person name="Markovic C."/>
            <person name="Hall O."/>
            <person name="Minx P."/>
            <person name="Tomlinson C."/>
            <person name="Mitreva M."/>
            <person name="Nelson J."/>
            <person name="Hou S."/>
            <person name="Wollam A."/>
            <person name="Pepin K.H."/>
            <person name="Johnson M."/>
            <person name="Bhonagiri V."/>
            <person name="Zhang X."/>
            <person name="Suruliraj S."/>
            <person name="Warren W."/>
            <person name="Chinwalla A."/>
            <person name="Mardis E.R."/>
            <person name="Wilson R.K."/>
        </authorList>
    </citation>
    <scope>NUCLEOTIDE SEQUENCE [LARGE SCALE GENOMIC DNA]</scope>
    <source>
        <strain evidence="1 2">ATCC 29315</strain>
    </source>
</reference>
<dbReference type="Proteomes" id="UP000005536">
    <property type="component" value="Unassembled WGS sequence"/>
</dbReference>
<sequence>SFEYIAGNQIQMVFYMLWPKFTRLVSCLLITQFTKPRTLIFQGLGGQD</sequence>
<feature type="non-terminal residue" evidence="1">
    <location>
        <position position="1"/>
    </location>
</feature>
<proteinExistence type="predicted"/>
<evidence type="ECO:0000313" key="2">
    <source>
        <dbReference type="Proteomes" id="UP000005536"/>
    </source>
</evidence>
<dbReference type="EMBL" id="ADBF01000174">
    <property type="protein sequence ID" value="EFE49350.1"/>
    <property type="molecule type" value="Genomic_DNA"/>
</dbReference>
<evidence type="ECO:0000313" key="1">
    <source>
        <dbReference type="EMBL" id="EFE49350.1"/>
    </source>
</evidence>
<comment type="caution">
    <text evidence="1">The sequence shown here is derived from an EMBL/GenBank/DDBJ whole genome shotgun (WGS) entry which is preliminary data.</text>
</comment>
<gene>
    <name evidence="1" type="ORF">NEIELOOT_01879</name>
</gene>
<organism evidence="1 2">
    <name type="scientific">Neisseria elongata subsp. glycolytica ATCC 29315</name>
    <dbReference type="NCBI Taxonomy" id="546263"/>
    <lineage>
        <taxon>Bacteria</taxon>
        <taxon>Pseudomonadati</taxon>
        <taxon>Pseudomonadota</taxon>
        <taxon>Betaproteobacteria</taxon>
        <taxon>Neisseriales</taxon>
        <taxon>Neisseriaceae</taxon>
        <taxon>Neisseria</taxon>
    </lineage>
</organism>